<keyword evidence="9" id="KW-0156">Chromatin regulator</keyword>
<gene>
    <name evidence="19" type="primary">LOC113204709</name>
</gene>
<evidence type="ECO:0000256" key="10">
    <source>
        <dbReference type="ARBA" id="ARBA00023015"/>
    </source>
</evidence>
<feature type="compositionally biased region" description="Basic and acidic residues" evidence="16">
    <location>
        <begin position="602"/>
        <end position="622"/>
    </location>
</feature>
<dbReference type="FunFam" id="1.10.10.1700:FF:000001">
    <property type="entry name" value="Histone-lysine N-methyltransferase"/>
    <property type="match status" value="1"/>
</dbReference>
<reference evidence="19" key="1">
    <citation type="submission" date="2025-08" db="UniProtKB">
        <authorList>
            <consortium name="RefSeq"/>
        </authorList>
    </citation>
    <scope>IDENTIFICATION</scope>
    <source>
        <tissue evidence="19">Whole organism</tissue>
    </source>
</reference>
<dbReference type="InterPro" id="IPR044426">
    <property type="entry name" value="Suv4-20_SET"/>
</dbReference>
<evidence type="ECO:0000256" key="16">
    <source>
        <dbReference type="SAM" id="MobiDB-lite"/>
    </source>
</evidence>
<dbReference type="Gene3D" id="2.170.270.10">
    <property type="entry name" value="SET domain"/>
    <property type="match status" value="1"/>
</dbReference>
<evidence type="ECO:0000256" key="6">
    <source>
        <dbReference type="ARBA" id="ARBA00022603"/>
    </source>
</evidence>
<feature type="compositionally biased region" description="Basic and acidic residues" evidence="16">
    <location>
        <begin position="288"/>
        <end position="302"/>
    </location>
</feature>
<organism evidence="18 19">
    <name type="scientific">Frankliniella occidentalis</name>
    <name type="common">Western flower thrips</name>
    <name type="synonym">Euthrips occidentalis</name>
    <dbReference type="NCBI Taxonomy" id="133901"/>
    <lineage>
        <taxon>Eukaryota</taxon>
        <taxon>Metazoa</taxon>
        <taxon>Ecdysozoa</taxon>
        <taxon>Arthropoda</taxon>
        <taxon>Hexapoda</taxon>
        <taxon>Insecta</taxon>
        <taxon>Pterygota</taxon>
        <taxon>Neoptera</taxon>
        <taxon>Paraneoptera</taxon>
        <taxon>Thysanoptera</taxon>
        <taxon>Terebrantia</taxon>
        <taxon>Thripoidea</taxon>
        <taxon>Thripidae</taxon>
        <taxon>Frankliniella</taxon>
    </lineage>
</organism>
<keyword evidence="5" id="KW-0678">Repressor</keyword>
<keyword evidence="6" id="KW-0489">Methyltransferase</keyword>
<evidence type="ECO:0000256" key="2">
    <source>
        <dbReference type="ARBA" id="ARBA00004286"/>
    </source>
</evidence>
<evidence type="ECO:0000256" key="4">
    <source>
        <dbReference type="ARBA" id="ARBA00022454"/>
    </source>
</evidence>
<feature type="region of interest" description="Disordered" evidence="16">
    <location>
        <begin position="380"/>
        <end position="454"/>
    </location>
</feature>
<evidence type="ECO:0000256" key="9">
    <source>
        <dbReference type="ARBA" id="ARBA00022853"/>
    </source>
</evidence>
<dbReference type="GO" id="GO:0005694">
    <property type="term" value="C:chromosome"/>
    <property type="evidence" value="ECO:0007669"/>
    <property type="project" value="UniProtKB-SubCell"/>
</dbReference>
<dbReference type="PROSITE" id="PS50280">
    <property type="entry name" value="SET"/>
    <property type="match status" value="1"/>
</dbReference>
<comment type="catalytic activity">
    <reaction evidence="14">
        <text>N(6),N(6)-dimethyl-L-lysyl(20)-[histone H4] + S-adenosyl-L-methionine = N(6),N(6),N(6)-trimethyl-L-lysyl(20)-[histone H4] + S-adenosyl-L-homocysteine + H(+)</text>
        <dbReference type="Rhea" id="RHEA:61992"/>
        <dbReference type="Rhea" id="RHEA-COMP:15556"/>
        <dbReference type="Rhea" id="RHEA-COMP:15998"/>
        <dbReference type="ChEBI" id="CHEBI:15378"/>
        <dbReference type="ChEBI" id="CHEBI:57856"/>
        <dbReference type="ChEBI" id="CHEBI:59789"/>
        <dbReference type="ChEBI" id="CHEBI:61961"/>
        <dbReference type="ChEBI" id="CHEBI:61976"/>
    </reaction>
</comment>
<name>A0A6J1S940_FRAOC</name>
<dbReference type="Proteomes" id="UP000504606">
    <property type="component" value="Unplaced"/>
</dbReference>
<sequence length="789" mass="88717">MVVDPSLSRHPGSVHHRALVQTSGMTPKELSDNDDLATSFVLDPYLGFVTHKMNIRYRPPKANREELKSIIEEFIKKQDYRRAYNRLLSVDALHKATQMRSRQQQQKLEEHLYRYIRVFDKDSGFIIEPCYRYSLEGQKGAKISTTQKWYKNEKIPCLVGCIAELSEEEEAMLLHPGKNDFSVMFSCRKNCAQLWLGPAAFINHDCRANCKFVATGRDTACVKVLRDIEVGEEITCFYGEDFFGDGNGYCECKTCERRGTGAFAKNKPNMEDLSSGYRLRETENRINRTKHQHEESHEKTATESESVPLRNRSNNTNISTATSKSSPTSTTGSPVSSAAVAPLSLKELRQKGLTKYDAEMLMQQGCRFSDIGALEQLEHVTRRQSQDQAPPVVTPDAARSDAADRRRTSVCREQDHDGSNESGEGLSEDGKKCVQVDNPPDKAPGRITRSSRLLRMSAAKGDCPGVAEPIESRVASPLPVLEKCVLNGISDDTQSTTGSDIDSVCSERRGRLRQSKKGKEGEEVPSPPAPSLSPPRAGNSVIKEEKEGPPVLELNTEVGGSSSDVLAKLEPKDPKVTTTKAPRLRNGRFVSRKAVAEISASKSRDIPKRSQERIRKTSSCDDSTKDVYEFDEFDDCERSPKALRHLRGSGDSAKPDQQPSCSEQTFQNCNEVTPERPSGRLKLTLRMKRSPMFDDIIEWRRNMNEECFEPQYEVLRVEGIDEEETREKSSPKKKKKHKTKDRDKRRRKLKEESSRCNGSEETTIPLKRLRLILGNETRTIDIPSSTLSA</sequence>
<dbReference type="PROSITE" id="PS51570">
    <property type="entry name" value="SAM_MT43_SUVAR420_2"/>
    <property type="match status" value="1"/>
</dbReference>
<feature type="region of interest" description="Disordered" evidence="16">
    <location>
        <begin position="642"/>
        <end position="681"/>
    </location>
</feature>
<dbReference type="Gene3D" id="1.10.10.1700">
    <property type="entry name" value="Histone-lysine N-methyltransferase"/>
    <property type="match status" value="1"/>
</dbReference>
<feature type="compositionally biased region" description="Low complexity" evidence="16">
    <location>
        <begin position="319"/>
        <end position="339"/>
    </location>
</feature>
<feature type="region of interest" description="Disordered" evidence="16">
    <location>
        <begin position="718"/>
        <end position="761"/>
    </location>
</feature>
<accession>A0A6J1S940</accession>
<dbReference type="AlphaFoldDB" id="A0A6J1S940"/>
<evidence type="ECO:0000256" key="7">
    <source>
        <dbReference type="ARBA" id="ARBA00022679"/>
    </source>
</evidence>
<evidence type="ECO:0000256" key="3">
    <source>
        <dbReference type="ARBA" id="ARBA00012188"/>
    </source>
</evidence>
<evidence type="ECO:0000256" key="8">
    <source>
        <dbReference type="ARBA" id="ARBA00022691"/>
    </source>
</evidence>
<dbReference type="PANTHER" id="PTHR12977">
    <property type="entry name" value="SUPPRESSOR OF VARIEGATION 4-20-RELATED"/>
    <property type="match status" value="1"/>
</dbReference>
<evidence type="ECO:0000256" key="14">
    <source>
        <dbReference type="ARBA" id="ARBA00052814"/>
    </source>
</evidence>
<dbReference type="GO" id="GO:0140941">
    <property type="term" value="F:histone H4K20me methyltransferase activity"/>
    <property type="evidence" value="ECO:0007669"/>
    <property type="project" value="UniProtKB-EC"/>
</dbReference>
<feature type="compositionally biased region" description="Basic and acidic residues" evidence="16">
    <location>
        <begin position="428"/>
        <end position="444"/>
    </location>
</feature>
<evidence type="ECO:0000313" key="18">
    <source>
        <dbReference type="Proteomes" id="UP000504606"/>
    </source>
</evidence>
<dbReference type="KEGG" id="foc:113204709"/>
<evidence type="ECO:0000256" key="15">
    <source>
        <dbReference type="ARBA" id="ARBA00071597"/>
    </source>
</evidence>
<feature type="compositionally biased region" description="Polar residues" evidence="16">
    <location>
        <begin position="490"/>
        <end position="500"/>
    </location>
</feature>
<feature type="compositionally biased region" description="Polar residues" evidence="16">
    <location>
        <begin position="655"/>
        <end position="671"/>
    </location>
</feature>
<dbReference type="InterPro" id="IPR041938">
    <property type="entry name" value="Hist-Lys_N-MTase_N"/>
</dbReference>
<feature type="compositionally biased region" description="Basic and acidic residues" evidence="16">
    <location>
        <begin position="398"/>
        <end position="419"/>
    </location>
</feature>
<dbReference type="GeneID" id="113204709"/>
<dbReference type="CDD" id="cd19186">
    <property type="entry name" value="SET_Suv4-20"/>
    <property type="match status" value="1"/>
</dbReference>
<dbReference type="InterPro" id="IPR046341">
    <property type="entry name" value="SET_dom_sf"/>
</dbReference>
<dbReference type="GO" id="GO:0005634">
    <property type="term" value="C:nucleus"/>
    <property type="evidence" value="ECO:0007669"/>
    <property type="project" value="UniProtKB-SubCell"/>
</dbReference>
<protein>
    <recommendedName>
        <fullName evidence="15">Histone-lysine N-methyltransferase Suv4-20</fullName>
        <ecNumber evidence="3">2.1.1.362</ecNumber>
    </recommendedName>
</protein>
<comment type="catalytic activity">
    <reaction evidence="13">
        <text>N(6)-methyl-L-lysyl(20)-[histone H4] + S-adenosyl-L-methionine = N(6),N(6)-dimethyl-L-lysyl(20)-[histone H4] + S-adenosyl-L-homocysteine + H(+)</text>
        <dbReference type="Rhea" id="RHEA:60348"/>
        <dbReference type="Rhea" id="RHEA-COMP:15555"/>
        <dbReference type="Rhea" id="RHEA-COMP:15556"/>
        <dbReference type="ChEBI" id="CHEBI:15378"/>
        <dbReference type="ChEBI" id="CHEBI:57856"/>
        <dbReference type="ChEBI" id="CHEBI:59789"/>
        <dbReference type="ChEBI" id="CHEBI:61929"/>
        <dbReference type="ChEBI" id="CHEBI:61976"/>
        <dbReference type="EC" id="2.1.1.362"/>
    </reaction>
</comment>
<dbReference type="SUPFAM" id="SSF82199">
    <property type="entry name" value="SET domain"/>
    <property type="match status" value="1"/>
</dbReference>
<dbReference type="Pfam" id="PF00856">
    <property type="entry name" value="SET"/>
    <property type="match status" value="1"/>
</dbReference>
<dbReference type="RefSeq" id="XP_026275760.1">
    <property type="nucleotide sequence ID" value="XM_026419975.2"/>
</dbReference>
<evidence type="ECO:0000313" key="19">
    <source>
        <dbReference type="RefSeq" id="XP_026275760.1"/>
    </source>
</evidence>
<dbReference type="InterPro" id="IPR025790">
    <property type="entry name" value="Suv4-20_animal"/>
</dbReference>
<dbReference type="FunFam" id="2.170.270.10:FF:000006">
    <property type="entry name" value="Histone-lysine N-methyltransferase"/>
    <property type="match status" value="1"/>
</dbReference>
<keyword evidence="12" id="KW-0539">Nucleus</keyword>
<evidence type="ECO:0000256" key="12">
    <source>
        <dbReference type="ARBA" id="ARBA00023242"/>
    </source>
</evidence>
<feature type="domain" description="SET" evidence="17">
    <location>
        <begin position="128"/>
        <end position="239"/>
    </location>
</feature>
<dbReference type="CTD" id="31015"/>
<keyword evidence="10" id="KW-0805">Transcription regulation</keyword>
<dbReference type="InterPro" id="IPR039977">
    <property type="entry name" value="Suv4-20/Set9"/>
</dbReference>
<evidence type="ECO:0000259" key="17">
    <source>
        <dbReference type="PROSITE" id="PS50280"/>
    </source>
</evidence>
<keyword evidence="18" id="KW-1185">Reference proteome</keyword>
<feature type="compositionally biased region" description="Basic and acidic residues" evidence="16">
    <location>
        <begin position="718"/>
        <end position="730"/>
    </location>
</feature>
<keyword evidence="7" id="KW-0808">Transferase</keyword>
<dbReference type="SMART" id="SM00317">
    <property type="entry name" value="SET"/>
    <property type="match status" value="1"/>
</dbReference>
<evidence type="ECO:0000256" key="11">
    <source>
        <dbReference type="ARBA" id="ARBA00023163"/>
    </source>
</evidence>
<feature type="compositionally biased region" description="Basic residues" evidence="16">
    <location>
        <begin position="731"/>
        <end position="748"/>
    </location>
</feature>
<feature type="region of interest" description="Disordered" evidence="16">
    <location>
        <begin position="488"/>
        <end position="622"/>
    </location>
</feature>
<keyword evidence="8" id="KW-0949">S-adenosyl-L-methionine</keyword>
<evidence type="ECO:0000256" key="5">
    <source>
        <dbReference type="ARBA" id="ARBA00022491"/>
    </source>
</evidence>
<keyword evidence="11" id="KW-0804">Transcription</keyword>
<evidence type="ECO:0000256" key="1">
    <source>
        <dbReference type="ARBA" id="ARBA00004123"/>
    </source>
</evidence>
<keyword evidence="4" id="KW-0158">Chromosome</keyword>
<dbReference type="PANTHER" id="PTHR12977:SF4">
    <property type="entry name" value="HISTONE-LYSINE N-METHYLTRANSFERASE KMT5B"/>
    <property type="match status" value="1"/>
</dbReference>
<dbReference type="OrthoDB" id="6627536at2759"/>
<comment type="subcellular location">
    <subcellularLocation>
        <location evidence="2">Chromosome</location>
    </subcellularLocation>
    <subcellularLocation>
        <location evidence="1">Nucleus</location>
    </subcellularLocation>
</comment>
<dbReference type="GO" id="GO:0032259">
    <property type="term" value="P:methylation"/>
    <property type="evidence" value="ECO:0007669"/>
    <property type="project" value="UniProtKB-KW"/>
</dbReference>
<dbReference type="EC" id="2.1.1.362" evidence="3"/>
<dbReference type="InterPro" id="IPR001214">
    <property type="entry name" value="SET_dom"/>
</dbReference>
<feature type="region of interest" description="Disordered" evidence="16">
    <location>
        <begin position="288"/>
        <end position="339"/>
    </location>
</feature>
<evidence type="ECO:0000256" key="13">
    <source>
        <dbReference type="ARBA" id="ARBA00051837"/>
    </source>
</evidence>
<proteinExistence type="predicted"/>